<dbReference type="GO" id="GO:0016787">
    <property type="term" value="F:hydrolase activity"/>
    <property type="evidence" value="ECO:0007669"/>
    <property type="project" value="UniProtKB-KW"/>
</dbReference>
<evidence type="ECO:0000256" key="8">
    <source>
        <dbReference type="ARBA" id="ARBA00022833"/>
    </source>
</evidence>
<dbReference type="InParanoid" id="A0A5F9DSM3"/>
<dbReference type="GO" id="GO:0015074">
    <property type="term" value="P:DNA integration"/>
    <property type="evidence" value="ECO:0007669"/>
    <property type="project" value="UniProtKB-KW"/>
</dbReference>
<evidence type="ECO:0000259" key="16">
    <source>
        <dbReference type="PROSITE" id="PS51027"/>
    </source>
</evidence>
<evidence type="ECO:0000256" key="7">
    <source>
        <dbReference type="ARBA" id="ARBA00022801"/>
    </source>
</evidence>
<sequence>MLNGEGAFNDEHQQARCPKEVLMQVRELARSAWKIIPKKGEIKHSLTKIMQGPTEPYADFVNRLMEAAGNIFETVDEVPLVRRLAYEQANKTCCEALRPWQHKDIPTFLKIYRDVLDDVASGTHATVAMARMMCNNGNGHRCFKCGKEGHLQRECTAQKPPGHQPGLCPQCGKGNHWANECYSKMDKAGNPIVPNFNLRQKGSGSAPAKNGMGAPSPRGPKTQWVGATVRAAPKGTTGIRCAELRATDYTILTPQMGVQAVDVRLPASLDDLEGIGITIGKATNSLMGLLIVTGIIPLPCKKLRVMLHSTKGIFLKDFGIVHLSRIPYNPQGQVIVERTHLYLKNLIIKQKGGIGEYAVSNKDAVALALYNINFLNKKKNGKTPAELHSQPAEKESVQWIMWKDLQDNKWKGPFPLLRRARGAVCFFPQGATQPILTPERRIQLLAKGDDEQEPTKEPTEPLGDKALDHPETEDYQQEEAVNEAQGQLITESE</sequence>
<dbReference type="Gene3D" id="3.30.420.10">
    <property type="entry name" value="Ribonuclease H-like superfamily/Ribonuclease H"/>
    <property type="match status" value="1"/>
</dbReference>
<dbReference type="AlphaFoldDB" id="A0A5F9DSM3"/>
<evidence type="ECO:0000313" key="18">
    <source>
        <dbReference type="Proteomes" id="UP000001811"/>
    </source>
</evidence>
<feature type="compositionally biased region" description="Polar residues" evidence="13">
    <location>
        <begin position="484"/>
        <end position="493"/>
    </location>
</feature>
<keyword evidence="1" id="KW-0808">Transferase</keyword>
<dbReference type="Ensembl" id="ENSOCUT00000042472.1">
    <property type="protein sequence ID" value="ENSOCUP00000048746.1"/>
    <property type="gene ID" value="ENSOCUG00000034305.1"/>
</dbReference>
<dbReference type="GO" id="GO:0008270">
    <property type="term" value="F:zinc ion binding"/>
    <property type="evidence" value="ECO:0007669"/>
    <property type="project" value="UniProtKB-KW"/>
</dbReference>
<dbReference type="InterPro" id="IPR036862">
    <property type="entry name" value="Integrase_C_dom_sf_retrovir"/>
</dbReference>
<evidence type="ECO:0000259" key="14">
    <source>
        <dbReference type="PROSITE" id="PS50158"/>
    </source>
</evidence>
<protein>
    <submittedName>
        <fullName evidence="17">Uncharacterized protein</fullName>
    </submittedName>
</protein>
<keyword evidence="18" id="KW-1185">Reference proteome</keyword>
<feature type="domain" description="Integrase catalytic" evidence="15">
    <location>
        <begin position="314"/>
        <end position="392"/>
    </location>
</feature>
<dbReference type="PANTHER" id="PTHR40389:SF3">
    <property type="entry name" value="IGE-BINDING PROTEIN"/>
    <property type="match status" value="1"/>
</dbReference>
<keyword evidence="2" id="KW-0548">Nucleotidyltransferase</keyword>
<reference evidence="17 18" key="1">
    <citation type="journal article" date="2011" name="Nature">
        <title>A high-resolution map of human evolutionary constraint using 29 mammals.</title>
        <authorList>
            <person name="Lindblad-Toh K."/>
            <person name="Garber M."/>
            <person name="Zuk O."/>
            <person name="Lin M.F."/>
            <person name="Parker B.J."/>
            <person name="Washietl S."/>
            <person name="Kheradpour P."/>
            <person name="Ernst J."/>
            <person name="Jordan G."/>
            <person name="Mauceli E."/>
            <person name="Ward L.D."/>
            <person name="Lowe C.B."/>
            <person name="Holloway A.K."/>
            <person name="Clamp M."/>
            <person name="Gnerre S."/>
            <person name="Alfoldi J."/>
            <person name="Beal K."/>
            <person name="Chang J."/>
            <person name="Clawson H."/>
            <person name="Cuff J."/>
            <person name="Di Palma F."/>
            <person name="Fitzgerald S."/>
            <person name="Flicek P."/>
            <person name="Guttman M."/>
            <person name="Hubisz M.J."/>
            <person name="Jaffe D.B."/>
            <person name="Jungreis I."/>
            <person name="Kent W.J."/>
            <person name="Kostka D."/>
            <person name="Lara M."/>
            <person name="Martins A.L."/>
            <person name="Massingham T."/>
            <person name="Moltke I."/>
            <person name="Raney B.J."/>
            <person name="Rasmussen M.D."/>
            <person name="Robinson J."/>
            <person name="Stark A."/>
            <person name="Vilella A.J."/>
            <person name="Wen J."/>
            <person name="Xie X."/>
            <person name="Zody M.C."/>
            <person name="Baldwin J."/>
            <person name="Bloom T."/>
            <person name="Chin C.W."/>
            <person name="Heiman D."/>
            <person name="Nicol R."/>
            <person name="Nusbaum C."/>
            <person name="Young S."/>
            <person name="Wilkinson J."/>
            <person name="Worley K.C."/>
            <person name="Kovar C.L."/>
            <person name="Muzny D.M."/>
            <person name="Gibbs R.A."/>
            <person name="Cree A."/>
            <person name="Dihn H.H."/>
            <person name="Fowler G."/>
            <person name="Jhangiani S."/>
            <person name="Joshi V."/>
            <person name="Lee S."/>
            <person name="Lewis L.R."/>
            <person name="Nazareth L.V."/>
            <person name="Okwuonu G."/>
            <person name="Santibanez J."/>
            <person name="Warren W.C."/>
            <person name="Mardis E.R."/>
            <person name="Weinstock G.M."/>
            <person name="Wilson R.K."/>
            <person name="Delehaunty K."/>
            <person name="Dooling D."/>
            <person name="Fronik C."/>
            <person name="Fulton L."/>
            <person name="Fulton B."/>
            <person name="Graves T."/>
            <person name="Minx P."/>
            <person name="Sodergren E."/>
            <person name="Birney E."/>
            <person name="Margulies E.H."/>
            <person name="Herrero J."/>
            <person name="Green E.D."/>
            <person name="Haussler D."/>
            <person name="Siepel A."/>
            <person name="Goldman N."/>
            <person name="Pollard K.S."/>
            <person name="Pedersen J.S."/>
            <person name="Lander E.S."/>
            <person name="Kellis M."/>
        </authorList>
    </citation>
    <scope>NUCLEOTIDE SEQUENCE [LARGE SCALE GENOMIC DNA]</scope>
    <source>
        <strain evidence="17 18">Thorbecke inbred</strain>
    </source>
</reference>
<proteinExistence type="predicted"/>
<dbReference type="Gene3D" id="1.10.375.10">
    <property type="entry name" value="Human Immunodeficiency Virus Type 1 Capsid Protein"/>
    <property type="match status" value="1"/>
</dbReference>
<dbReference type="SUPFAM" id="SSF50122">
    <property type="entry name" value="DNA-binding domain of retroviral integrase"/>
    <property type="match status" value="1"/>
</dbReference>
<keyword evidence="5" id="KW-0255">Endonuclease</keyword>
<evidence type="ECO:0000256" key="12">
    <source>
        <dbReference type="PROSITE-ProRule" id="PRU00506"/>
    </source>
</evidence>
<evidence type="ECO:0000256" key="3">
    <source>
        <dbReference type="ARBA" id="ARBA00022722"/>
    </source>
</evidence>
<feature type="DNA-binding region" description="Integrase-type" evidence="12">
    <location>
        <begin position="398"/>
        <end position="447"/>
    </location>
</feature>
<dbReference type="GeneTree" id="ENSGT01100000263704"/>
<evidence type="ECO:0000256" key="11">
    <source>
        <dbReference type="PROSITE-ProRule" id="PRU00047"/>
    </source>
</evidence>
<keyword evidence="6 11" id="KW-0863">Zinc-finger</keyword>
<evidence type="ECO:0000259" key="15">
    <source>
        <dbReference type="PROSITE" id="PS50994"/>
    </source>
</evidence>
<dbReference type="InterPro" id="IPR012337">
    <property type="entry name" value="RNaseH-like_sf"/>
</dbReference>
<evidence type="ECO:0000256" key="13">
    <source>
        <dbReference type="SAM" id="MobiDB-lite"/>
    </source>
</evidence>
<evidence type="ECO:0000256" key="2">
    <source>
        <dbReference type="ARBA" id="ARBA00022695"/>
    </source>
</evidence>
<reference evidence="17" key="3">
    <citation type="submission" date="2025-09" db="UniProtKB">
        <authorList>
            <consortium name="Ensembl"/>
        </authorList>
    </citation>
    <scope>IDENTIFICATION</scope>
    <source>
        <strain evidence="17">Thorbecke</strain>
    </source>
</reference>
<dbReference type="Pfam" id="PF00098">
    <property type="entry name" value="zf-CCHC"/>
    <property type="match status" value="1"/>
</dbReference>
<dbReference type="Bgee" id="ENSOCUG00000034305">
    <property type="expression patterns" value="Expressed in testis and 1 other cell type or tissue"/>
</dbReference>
<feature type="region of interest" description="Disordered" evidence="13">
    <location>
        <begin position="446"/>
        <end position="493"/>
    </location>
</feature>
<dbReference type="GO" id="GO:0003677">
    <property type="term" value="F:DNA binding"/>
    <property type="evidence" value="ECO:0007669"/>
    <property type="project" value="UniProtKB-KW"/>
</dbReference>
<accession>A0A5F9DSM3</accession>
<keyword evidence="7" id="KW-0378">Hydrolase</keyword>
<dbReference type="PROSITE" id="PS50994">
    <property type="entry name" value="INTEGRASE"/>
    <property type="match status" value="1"/>
</dbReference>
<evidence type="ECO:0000256" key="5">
    <source>
        <dbReference type="ARBA" id="ARBA00022759"/>
    </source>
</evidence>
<dbReference type="Proteomes" id="UP000001811">
    <property type="component" value="Chromosome 15"/>
</dbReference>
<dbReference type="SUPFAM" id="SSF57756">
    <property type="entry name" value="Retrovirus zinc finger-like domains"/>
    <property type="match status" value="2"/>
</dbReference>
<dbReference type="InterPro" id="IPR001878">
    <property type="entry name" value="Znf_CCHC"/>
</dbReference>
<dbReference type="InterPro" id="IPR001584">
    <property type="entry name" value="Integrase_cat-core"/>
</dbReference>
<organism evidence="17 18">
    <name type="scientific">Oryctolagus cuniculus</name>
    <name type="common">Rabbit</name>
    <dbReference type="NCBI Taxonomy" id="9986"/>
    <lineage>
        <taxon>Eukaryota</taxon>
        <taxon>Metazoa</taxon>
        <taxon>Chordata</taxon>
        <taxon>Craniata</taxon>
        <taxon>Vertebrata</taxon>
        <taxon>Euteleostomi</taxon>
        <taxon>Mammalia</taxon>
        <taxon>Eutheria</taxon>
        <taxon>Euarchontoglires</taxon>
        <taxon>Glires</taxon>
        <taxon>Lagomorpha</taxon>
        <taxon>Leporidae</taxon>
        <taxon>Oryctolagus</taxon>
    </lineage>
</organism>
<dbReference type="Gene3D" id="1.10.1200.30">
    <property type="match status" value="1"/>
</dbReference>
<keyword evidence="10" id="KW-0238">DNA-binding</keyword>
<keyword evidence="9" id="KW-0229">DNA integration</keyword>
<dbReference type="PROSITE" id="PS50158">
    <property type="entry name" value="ZF_CCHC"/>
    <property type="match status" value="1"/>
</dbReference>
<dbReference type="SUPFAM" id="SSF53098">
    <property type="entry name" value="Ribonuclease H-like"/>
    <property type="match status" value="1"/>
</dbReference>
<feature type="domain" description="CCHC-type" evidence="14">
    <location>
        <begin position="141"/>
        <end position="155"/>
    </location>
</feature>
<dbReference type="GO" id="GO:0016779">
    <property type="term" value="F:nucleotidyltransferase activity"/>
    <property type="evidence" value="ECO:0007669"/>
    <property type="project" value="UniProtKB-KW"/>
</dbReference>
<dbReference type="InterPro" id="IPR001037">
    <property type="entry name" value="Integrase_C_retrovir"/>
</dbReference>
<feature type="compositionally biased region" description="Basic and acidic residues" evidence="13">
    <location>
        <begin position="446"/>
        <end position="472"/>
    </location>
</feature>
<dbReference type="GO" id="GO:0004519">
    <property type="term" value="F:endonuclease activity"/>
    <property type="evidence" value="ECO:0007669"/>
    <property type="project" value="UniProtKB-KW"/>
</dbReference>
<keyword evidence="8" id="KW-0862">Zinc</keyword>
<dbReference type="InterPro" id="IPR050195">
    <property type="entry name" value="Primate_lentivir_Gag_pol-like"/>
</dbReference>
<dbReference type="InterPro" id="IPR045345">
    <property type="entry name" value="Gag_p24_C"/>
</dbReference>
<dbReference type="Pfam" id="PF19317">
    <property type="entry name" value="Gag_p24_C"/>
    <property type="match status" value="1"/>
</dbReference>
<dbReference type="Gene3D" id="2.30.30.10">
    <property type="entry name" value="Integrase, C-terminal domain superfamily, retroviral"/>
    <property type="match status" value="1"/>
</dbReference>
<dbReference type="SUPFAM" id="SSF47353">
    <property type="entry name" value="Retrovirus capsid dimerization domain-like"/>
    <property type="match status" value="1"/>
</dbReference>
<keyword evidence="3" id="KW-0540">Nuclease</keyword>
<dbReference type="InterPro" id="IPR036875">
    <property type="entry name" value="Znf_CCHC_sf"/>
</dbReference>
<dbReference type="InterPro" id="IPR008916">
    <property type="entry name" value="Retrov_capsid_C"/>
</dbReference>
<dbReference type="Pfam" id="PF14787">
    <property type="entry name" value="zf-CCHC_5"/>
    <property type="match status" value="1"/>
</dbReference>
<dbReference type="Pfam" id="PF00607">
    <property type="entry name" value="Gag_p24"/>
    <property type="match status" value="1"/>
</dbReference>
<dbReference type="PANTHER" id="PTHR40389">
    <property type="entry name" value="ENDOGENOUS RETROVIRUS GROUP K MEMBER 24 GAG POLYPROTEIN-RELATED"/>
    <property type="match status" value="1"/>
</dbReference>
<dbReference type="InterPro" id="IPR036397">
    <property type="entry name" value="RNaseH_sf"/>
</dbReference>
<evidence type="ECO:0000256" key="4">
    <source>
        <dbReference type="ARBA" id="ARBA00022723"/>
    </source>
</evidence>
<dbReference type="GO" id="GO:0016032">
    <property type="term" value="P:viral process"/>
    <property type="evidence" value="ECO:0007669"/>
    <property type="project" value="InterPro"/>
</dbReference>
<feature type="domain" description="Integrase-type" evidence="16">
    <location>
        <begin position="398"/>
        <end position="447"/>
    </location>
</feature>
<evidence type="ECO:0000256" key="10">
    <source>
        <dbReference type="ARBA" id="ARBA00023125"/>
    </source>
</evidence>
<evidence type="ECO:0000256" key="9">
    <source>
        <dbReference type="ARBA" id="ARBA00022908"/>
    </source>
</evidence>
<dbReference type="SMR" id="A0A5F9DSM3"/>
<reference evidence="17" key="2">
    <citation type="submission" date="2025-08" db="UniProtKB">
        <authorList>
            <consortium name="Ensembl"/>
        </authorList>
    </citation>
    <scope>IDENTIFICATION</scope>
    <source>
        <strain evidence="17">Thorbecke</strain>
    </source>
</reference>
<dbReference type="EMBL" id="AAGW02022815">
    <property type="status" value="NOT_ANNOTATED_CDS"/>
    <property type="molecule type" value="Genomic_DNA"/>
</dbReference>
<dbReference type="PROSITE" id="PS51027">
    <property type="entry name" value="INTEGRASE_DBD"/>
    <property type="match status" value="1"/>
</dbReference>
<evidence type="ECO:0000256" key="1">
    <source>
        <dbReference type="ARBA" id="ARBA00022679"/>
    </source>
</evidence>
<dbReference type="Gene3D" id="4.10.60.10">
    <property type="entry name" value="Zinc finger, CCHC-type"/>
    <property type="match status" value="1"/>
</dbReference>
<evidence type="ECO:0000313" key="17">
    <source>
        <dbReference type="Ensembl" id="ENSOCUP00000048746.1"/>
    </source>
</evidence>
<evidence type="ECO:0000256" key="6">
    <source>
        <dbReference type="ARBA" id="ARBA00022771"/>
    </source>
</evidence>
<dbReference type="SMART" id="SM00343">
    <property type="entry name" value="ZnF_C2HC"/>
    <property type="match status" value="2"/>
</dbReference>
<name>A0A5F9DSM3_RABIT</name>
<feature type="region of interest" description="Disordered" evidence="13">
    <location>
        <begin position="199"/>
        <end position="223"/>
    </location>
</feature>
<dbReference type="Pfam" id="PF00552">
    <property type="entry name" value="IN_DBD_C"/>
    <property type="match status" value="1"/>
</dbReference>
<keyword evidence="4" id="KW-0479">Metal-binding</keyword>
<dbReference type="InterPro" id="IPR008919">
    <property type="entry name" value="Retrov_capsid_N"/>
</dbReference>